<proteinExistence type="predicted"/>
<reference evidence="2" key="1">
    <citation type="journal article" date="2015" name="PLoS Genet.">
        <title>The dynamic genome and transcriptome of the human fungal pathogen Blastomyces and close relative Emmonsia.</title>
        <authorList>
            <person name="Munoz J.F."/>
            <person name="Gauthier G.M."/>
            <person name="Desjardins C.A."/>
            <person name="Gallo J.E."/>
            <person name="Holder J."/>
            <person name="Sullivan T.D."/>
            <person name="Marty A.J."/>
            <person name="Carmen J.C."/>
            <person name="Chen Z."/>
            <person name="Ding L."/>
            <person name="Gujja S."/>
            <person name="Magrini V."/>
            <person name="Misas E."/>
            <person name="Mitreva M."/>
            <person name="Priest M."/>
            <person name="Saif S."/>
            <person name="Whiston E.A."/>
            <person name="Young S."/>
            <person name="Zeng Q."/>
            <person name="Goldman W.E."/>
            <person name="Mardis E.R."/>
            <person name="Taylor J.W."/>
            <person name="McEwen J.G."/>
            <person name="Clay O.K."/>
            <person name="Klein B.S."/>
            <person name="Cuomo C.A."/>
        </authorList>
    </citation>
    <scope>NUCLEOTIDE SEQUENCE [LARGE SCALE GENOMIC DNA]</scope>
    <source>
        <strain evidence="2">UAMH 139</strain>
    </source>
</reference>
<comment type="caution">
    <text evidence="1">The sequence shown here is derived from an EMBL/GenBank/DDBJ whole genome shotgun (WGS) entry which is preliminary data.</text>
</comment>
<dbReference type="AlphaFoldDB" id="A0A0H1BQM3"/>
<organism evidence="1 2">
    <name type="scientific">Blastomyces silverae</name>
    <dbReference type="NCBI Taxonomy" id="2060906"/>
    <lineage>
        <taxon>Eukaryota</taxon>
        <taxon>Fungi</taxon>
        <taxon>Dikarya</taxon>
        <taxon>Ascomycota</taxon>
        <taxon>Pezizomycotina</taxon>
        <taxon>Eurotiomycetes</taxon>
        <taxon>Eurotiomycetidae</taxon>
        <taxon>Onygenales</taxon>
        <taxon>Ajellomycetaceae</taxon>
        <taxon>Blastomyces</taxon>
    </lineage>
</organism>
<gene>
    <name evidence="1" type="ORF">EMPG_11729</name>
</gene>
<dbReference type="Proteomes" id="UP000053573">
    <property type="component" value="Unassembled WGS sequence"/>
</dbReference>
<dbReference type="EMBL" id="LDEV01000398">
    <property type="protein sequence ID" value="KLJ13327.1"/>
    <property type="molecule type" value="Genomic_DNA"/>
</dbReference>
<name>A0A0H1BQM3_9EURO</name>
<evidence type="ECO:0000313" key="2">
    <source>
        <dbReference type="Proteomes" id="UP000053573"/>
    </source>
</evidence>
<keyword evidence="2" id="KW-1185">Reference proteome</keyword>
<sequence length="70" mass="7926">VINTLSELENVTDQLIIEDIEDAQLDEDLDSDNIDNLSECAAVSDILTHNNEIEQLYQKFEEVQNSQSDS</sequence>
<evidence type="ECO:0000313" key="1">
    <source>
        <dbReference type="EMBL" id="KLJ13327.1"/>
    </source>
</evidence>
<accession>A0A0H1BQM3</accession>
<protein>
    <submittedName>
        <fullName evidence="1">Uncharacterized protein</fullName>
    </submittedName>
</protein>
<feature type="non-terminal residue" evidence="1">
    <location>
        <position position="1"/>
    </location>
</feature>